<feature type="compositionally biased region" description="Polar residues" evidence="1">
    <location>
        <begin position="237"/>
        <end position="252"/>
    </location>
</feature>
<sequence>MASSGHFYPGQIYEGYKAVEVVDPACTQFLAKGKDFFQHFNPKCSKCHFCFVGKKPCHPPGPVASNVRGYLRSRKDEPFGKEFPVSGGPTPDATSGYSDSAGSRQRYVERSTNVGESIPVGGRPIYSSSAVPTPRINTEGVGKIIIRISNSLPDLDAEGIDELDFEEVEVVHNPVGHQSSTSPSQPPAKIFQSRLIPNIPKSFQPTLAAIPTSLPHSSPSSPHTRPAINTEVGPSPIQKSRASPIVTSHQLQPEASFIRRREELSPFPFPASQVFLGRDCWPI</sequence>
<accession>A0A9Q3GNH3</accession>
<protein>
    <submittedName>
        <fullName evidence="2">Uncharacterized protein</fullName>
    </submittedName>
</protein>
<dbReference type="AlphaFoldDB" id="A0A9Q3GNH3"/>
<feature type="region of interest" description="Disordered" evidence="1">
    <location>
        <begin position="78"/>
        <end position="104"/>
    </location>
</feature>
<name>A0A9Q3GNH3_9BASI</name>
<evidence type="ECO:0000256" key="1">
    <source>
        <dbReference type="SAM" id="MobiDB-lite"/>
    </source>
</evidence>
<proteinExistence type="predicted"/>
<dbReference type="Proteomes" id="UP000765509">
    <property type="component" value="Unassembled WGS sequence"/>
</dbReference>
<organism evidence="2 3">
    <name type="scientific">Austropuccinia psidii MF-1</name>
    <dbReference type="NCBI Taxonomy" id="1389203"/>
    <lineage>
        <taxon>Eukaryota</taxon>
        <taxon>Fungi</taxon>
        <taxon>Dikarya</taxon>
        <taxon>Basidiomycota</taxon>
        <taxon>Pucciniomycotina</taxon>
        <taxon>Pucciniomycetes</taxon>
        <taxon>Pucciniales</taxon>
        <taxon>Sphaerophragmiaceae</taxon>
        <taxon>Austropuccinia</taxon>
    </lineage>
</organism>
<feature type="compositionally biased region" description="Low complexity" evidence="1">
    <location>
        <begin position="213"/>
        <end position="226"/>
    </location>
</feature>
<feature type="compositionally biased region" description="Polar residues" evidence="1">
    <location>
        <begin position="92"/>
        <end position="103"/>
    </location>
</feature>
<comment type="caution">
    <text evidence="2">The sequence shown here is derived from an EMBL/GenBank/DDBJ whole genome shotgun (WGS) entry which is preliminary data.</text>
</comment>
<keyword evidence="3" id="KW-1185">Reference proteome</keyword>
<evidence type="ECO:0000313" key="3">
    <source>
        <dbReference type="Proteomes" id="UP000765509"/>
    </source>
</evidence>
<dbReference type="EMBL" id="AVOT02003389">
    <property type="protein sequence ID" value="MBW0473364.1"/>
    <property type="molecule type" value="Genomic_DNA"/>
</dbReference>
<feature type="region of interest" description="Disordered" evidence="1">
    <location>
        <begin position="213"/>
        <end position="252"/>
    </location>
</feature>
<evidence type="ECO:0000313" key="2">
    <source>
        <dbReference type="EMBL" id="MBW0473364.1"/>
    </source>
</evidence>
<reference evidence="2" key="1">
    <citation type="submission" date="2021-03" db="EMBL/GenBank/DDBJ databases">
        <title>Draft genome sequence of rust myrtle Austropuccinia psidii MF-1, a brazilian biotype.</title>
        <authorList>
            <person name="Quecine M.C."/>
            <person name="Pachon D.M.R."/>
            <person name="Bonatelli M.L."/>
            <person name="Correr F.H."/>
            <person name="Franceschini L.M."/>
            <person name="Leite T.F."/>
            <person name="Margarido G.R.A."/>
            <person name="Almeida C.A."/>
            <person name="Ferrarezi J.A."/>
            <person name="Labate C.A."/>
        </authorList>
    </citation>
    <scope>NUCLEOTIDE SEQUENCE</scope>
    <source>
        <strain evidence="2">MF-1</strain>
    </source>
</reference>
<gene>
    <name evidence="2" type="ORF">O181_013079</name>
</gene>